<organism evidence="10 11">
    <name type="scientific">Geranomyces variabilis</name>
    <dbReference type="NCBI Taxonomy" id="109894"/>
    <lineage>
        <taxon>Eukaryota</taxon>
        <taxon>Fungi</taxon>
        <taxon>Fungi incertae sedis</taxon>
        <taxon>Chytridiomycota</taxon>
        <taxon>Chytridiomycota incertae sedis</taxon>
        <taxon>Chytridiomycetes</taxon>
        <taxon>Spizellomycetales</taxon>
        <taxon>Powellomycetaceae</taxon>
        <taxon>Geranomyces</taxon>
    </lineage>
</organism>
<dbReference type="EC" id="2.4.1.16" evidence="2 7"/>
<evidence type="ECO:0000256" key="1">
    <source>
        <dbReference type="ARBA" id="ARBA00004141"/>
    </source>
</evidence>
<evidence type="ECO:0000256" key="3">
    <source>
        <dbReference type="ARBA" id="ARBA00022676"/>
    </source>
</evidence>
<dbReference type="GO" id="GO:0004100">
    <property type="term" value="F:chitin synthase activity"/>
    <property type="evidence" value="ECO:0007669"/>
    <property type="project" value="UniProtKB-UniRule"/>
</dbReference>
<evidence type="ECO:0000256" key="2">
    <source>
        <dbReference type="ARBA" id="ARBA00012543"/>
    </source>
</evidence>
<dbReference type="PANTHER" id="PTHR22914:SF44">
    <property type="entry name" value="CHITIN SYNTHASE 2"/>
    <property type="match status" value="1"/>
</dbReference>
<dbReference type="GO" id="GO:0071555">
    <property type="term" value="P:cell wall organization"/>
    <property type="evidence" value="ECO:0007669"/>
    <property type="project" value="UniProtKB-KW"/>
</dbReference>
<keyword evidence="5 7" id="KW-1133">Transmembrane helix</keyword>
<dbReference type="Pfam" id="PF08407">
    <property type="entry name" value="Chitin_synth_1N"/>
    <property type="match status" value="1"/>
</dbReference>
<comment type="function">
    <text evidence="7">Polymerizes chitin, a structural polymer of the cell wall and septum, by transferring the sugar moiety of UDP-GlcNAc to the non-reducing end of the growing chitin polymer.</text>
</comment>
<feature type="transmembrane region" description="Helical" evidence="7">
    <location>
        <begin position="518"/>
        <end position="539"/>
    </location>
</feature>
<feature type="transmembrane region" description="Helical" evidence="7">
    <location>
        <begin position="707"/>
        <end position="727"/>
    </location>
</feature>
<dbReference type="AlphaFoldDB" id="A0AAD5TIN1"/>
<dbReference type="InterPro" id="IPR029044">
    <property type="entry name" value="Nucleotide-diphossugar_trans"/>
</dbReference>
<feature type="transmembrane region" description="Helical" evidence="7">
    <location>
        <begin position="747"/>
        <end position="767"/>
    </location>
</feature>
<evidence type="ECO:0000256" key="7">
    <source>
        <dbReference type="RuleBase" id="RU366040"/>
    </source>
</evidence>
<dbReference type="CDD" id="cd04190">
    <property type="entry name" value="Chitin_synth_C"/>
    <property type="match status" value="1"/>
</dbReference>
<feature type="region of interest" description="Disordered" evidence="8">
    <location>
        <begin position="1"/>
        <end position="33"/>
    </location>
</feature>
<feature type="transmembrane region" description="Helical" evidence="7">
    <location>
        <begin position="489"/>
        <end position="506"/>
    </location>
</feature>
<reference evidence="10" key="1">
    <citation type="submission" date="2020-05" db="EMBL/GenBank/DDBJ databases">
        <title>Phylogenomic resolution of chytrid fungi.</title>
        <authorList>
            <person name="Stajich J.E."/>
            <person name="Amses K."/>
            <person name="Simmons R."/>
            <person name="Seto K."/>
            <person name="Myers J."/>
            <person name="Bonds A."/>
            <person name="Quandt C.A."/>
            <person name="Barry K."/>
            <person name="Liu P."/>
            <person name="Grigoriev I."/>
            <person name="Longcore J.E."/>
            <person name="James T.Y."/>
        </authorList>
    </citation>
    <scope>NUCLEOTIDE SEQUENCE</scope>
    <source>
        <strain evidence="10">JEL0379</strain>
    </source>
</reference>
<evidence type="ECO:0000313" key="10">
    <source>
        <dbReference type="EMBL" id="KAJ3176286.1"/>
    </source>
</evidence>
<proteinExistence type="inferred from homology"/>
<gene>
    <name evidence="10" type="primary">CHS2_1</name>
    <name evidence="10" type="ORF">HDU87_005328</name>
</gene>
<dbReference type="Proteomes" id="UP001212152">
    <property type="component" value="Unassembled WGS sequence"/>
</dbReference>
<keyword evidence="4 7" id="KW-0812">Transmembrane</keyword>
<comment type="caution">
    <text evidence="10">The sequence shown here is derived from an EMBL/GenBank/DDBJ whole genome shotgun (WGS) entry which is preliminary data.</text>
</comment>
<evidence type="ECO:0000259" key="9">
    <source>
        <dbReference type="Pfam" id="PF08407"/>
    </source>
</evidence>
<keyword evidence="3 7" id="KW-0328">Glycosyltransferase</keyword>
<accession>A0AAD5TIN1</accession>
<dbReference type="Pfam" id="PF01644">
    <property type="entry name" value="Chitin_synth_1"/>
    <property type="match status" value="1"/>
</dbReference>
<evidence type="ECO:0000256" key="6">
    <source>
        <dbReference type="ARBA" id="ARBA00023136"/>
    </source>
</evidence>
<evidence type="ECO:0000256" key="4">
    <source>
        <dbReference type="ARBA" id="ARBA00022692"/>
    </source>
</evidence>
<feature type="transmembrane region" description="Helical" evidence="7">
    <location>
        <begin position="594"/>
        <end position="614"/>
    </location>
</feature>
<keyword evidence="11" id="KW-1185">Reference proteome</keyword>
<dbReference type="GO" id="GO:0005886">
    <property type="term" value="C:plasma membrane"/>
    <property type="evidence" value="ECO:0007669"/>
    <property type="project" value="UniProtKB-SubCell"/>
</dbReference>
<dbReference type="PANTHER" id="PTHR22914">
    <property type="entry name" value="CHITIN SYNTHASE"/>
    <property type="match status" value="1"/>
</dbReference>
<sequence>MERVRNYEPLQDDSASTATYIPRDVGGRAPTRSGTVKQVQLKAGNFVVDQPVSKHVLLHATETQGEEFTHMRYTACTSEPGEFNGSYTLRQKQFKRYTKVALVITMYNEPDILFAKSMFAVMRNIAYLCSDQCTYSWGPDGWKNFVVVIVSDGRSKINPKVLTLLGVMGCYADGLAKSMVNGKDVKSHIFEYTTQVAIDKELYPRNDAKSPTTPMQVIFVLKEKNAKKINSHRWFFNAICDVLQPEVTFLLDVGTVPSKNSFYSLYRAFERAPNVGGACGEIKAELGSGWKNLINPLVATQNFEYKMSNILDKPLESVFGYISVLPGAFSAYRYKALQGAPLDTYFRGEEMHGGADIFAANMYLAEDRILCFELVTKSGDKWLLRYVKDASAETDVPDRLAELISQRRRWLNGSFFASIHAVWNWQKIFRSGHSTGRKYALLLEFFYNAINLLFTWFSLANFYLAFYFLFDVSDDRVDGGPFGGASDGIFQALRLLYAFAIVAIFISSMGNRPQGSKLLYHSLVGLFTTVMILMLYVGIKAVVNGIQYAVHDIDETHTTFTKYFFKTPAFRDLVVSLCSTYGLYVFASLAHFDAWHMLTCCVQYLMLLPVYVNIFQIYAFTNLHDVSWGTKGDNAPDLGAVVTKVDASGKHVVEVTMPLTEDDLDDAYEVFARQLTKQREEINNKEKSTINAATQQEDGFRQFRTRVVLMWIVSNALLVVIFTNDYLKGKWFSNAPGAVSPYLTFLFWSVAVLSFVRFTASMAYLYGHYQLKIGERKGGRGNGIDPEMGEVH</sequence>
<dbReference type="InterPro" id="IPR004835">
    <property type="entry name" value="Chitin_synth"/>
</dbReference>
<name>A0AAD5TIN1_9FUNG</name>
<keyword evidence="7" id="KW-0808">Transferase</keyword>
<evidence type="ECO:0000256" key="8">
    <source>
        <dbReference type="SAM" id="MobiDB-lite"/>
    </source>
</evidence>
<comment type="subcellular location">
    <subcellularLocation>
        <location evidence="7">Cell membrane</location>
        <topology evidence="7">Multi-pass membrane protein</topology>
    </subcellularLocation>
    <subcellularLocation>
        <location evidence="1">Membrane</location>
        <topology evidence="1">Multi-pass membrane protein</topology>
    </subcellularLocation>
</comment>
<dbReference type="GO" id="GO:0030428">
    <property type="term" value="C:cell septum"/>
    <property type="evidence" value="ECO:0007669"/>
    <property type="project" value="TreeGrafter"/>
</dbReference>
<evidence type="ECO:0000313" key="11">
    <source>
        <dbReference type="Proteomes" id="UP001212152"/>
    </source>
</evidence>
<dbReference type="InterPro" id="IPR013616">
    <property type="entry name" value="Chitin_synth_N"/>
</dbReference>
<protein>
    <recommendedName>
        <fullName evidence="2 7">Chitin synthase</fullName>
        <ecNumber evidence="2 7">2.4.1.16</ecNumber>
    </recommendedName>
</protein>
<feature type="domain" description="Chitin synthase N-terminal" evidence="9">
    <location>
        <begin position="35"/>
        <end position="98"/>
    </location>
</feature>
<keyword evidence="7" id="KW-1003">Cell membrane</keyword>
<comment type="similarity">
    <text evidence="7">Belongs to the chitin synthase family.</text>
</comment>
<dbReference type="GO" id="GO:0006031">
    <property type="term" value="P:chitin biosynthetic process"/>
    <property type="evidence" value="ECO:0007669"/>
    <property type="project" value="UniProtKB-UniRule"/>
</dbReference>
<keyword evidence="7" id="KW-0961">Cell wall biogenesis/degradation</keyword>
<dbReference type="SUPFAM" id="SSF53448">
    <property type="entry name" value="Nucleotide-diphospho-sugar transferases"/>
    <property type="match status" value="1"/>
</dbReference>
<evidence type="ECO:0000256" key="5">
    <source>
        <dbReference type="ARBA" id="ARBA00022989"/>
    </source>
</evidence>
<comment type="catalytic activity">
    <reaction evidence="7">
        <text>[(1-&gt;4)-N-acetyl-beta-D-glucosaminyl](n) + UDP-N-acetyl-alpha-D-glucosamine = [(1-&gt;4)-N-acetyl-beta-D-glucosaminyl](n+1) + UDP + H(+)</text>
        <dbReference type="Rhea" id="RHEA:16637"/>
        <dbReference type="Rhea" id="RHEA-COMP:9593"/>
        <dbReference type="Rhea" id="RHEA-COMP:9595"/>
        <dbReference type="ChEBI" id="CHEBI:15378"/>
        <dbReference type="ChEBI" id="CHEBI:17029"/>
        <dbReference type="ChEBI" id="CHEBI:57705"/>
        <dbReference type="ChEBI" id="CHEBI:58223"/>
        <dbReference type="EC" id="2.4.1.16"/>
    </reaction>
</comment>
<feature type="transmembrane region" description="Helical" evidence="7">
    <location>
        <begin position="445"/>
        <end position="469"/>
    </location>
</feature>
<keyword evidence="6 7" id="KW-0472">Membrane</keyword>
<dbReference type="EMBL" id="JADGJQ010000042">
    <property type="protein sequence ID" value="KAJ3176286.1"/>
    <property type="molecule type" value="Genomic_DNA"/>
</dbReference>